<evidence type="ECO:0000313" key="1">
    <source>
        <dbReference type="EMBL" id="RED86200.1"/>
    </source>
</evidence>
<dbReference type="AlphaFoldDB" id="A0A3D9KIQ9"/>
<sequence>MKPRPRYPIEVVSIESIDHGHRRLVTLVDTRDGTTHKLIYGDSVTERTIRIKAPFLIKTGGRR</sequence>
<gene>
    <name evidence="1" type="ORF">DFP98_10351</name>
</gene>
<dbReference type="EMBL" id="QRDZ01000003">
    <property type="protein sequence ID" value="RED86200.1"/>
    <property type="molecule type" value="Genomic_DNA"/>
</dbReference>
<proteinExistence type="predicted"/>
<evidence type="ECO:0000313" key="2">
    <source>
        <dbReference type="Proteomes" id="UP000256977"/>
    </source>
</evidence>
<dbReference type="Proteomes" id="UP000256977">
    <property type="component" value="Unassembled WGS sequence"/>
</dbReference>
<keyword evidence="2" id="KW-1185">Reference proteome</keyword>
<accession>A0A3D9KIQ9</accession>
<name>A0A3D9KIQ9_9BACL</name>
<protein>
    <submittedName>
        <fullName evidence="1">Uncharacterized protein</fullName>
    </submittedName>
</protein>
<reference evidence="1 2" key="1">
    <citation type="submission" date="2018-07" db="EMBL/GenBank/DDBJ databases">
        <title>Genomic Encyclopedia of Type Strains, Phase III (KMG-III): the genomes of soil and plant-associated and newly described type strains.</title>
        <authorList>
            <person name="Whitman W."/>
        </authorList>
    </citation>
    <scope>NUCLEOTIDE SEQUENCE [LARGE SCALE GENOMIC DNA]</scope>
    <source>
        <strain evidence="1 2">CECT 7287</strain>
    </source>
</reference>
<organism evidence="1 2">
    <name type="scientific">Cohnella phaseoli</name>
    <dbReference type="NCBI Taxonomy" id="456490"/>
    <lineage>
        <taxon>Bacteria</taxon>
        <taxon>Bacillati</taxon>
        <taxon>Bacillota</taxon>
        <taxon>Bacilli</taxon>
        <taxon>Bacillales</taxon>
        <taxon>Paenibacillaceae</taxon>
        <taxon>Cohnella</taxon>
    </lineage>
</organism>
<comment type="caution">
    <text evidence="1">The sequence shown here is derived from an EMBL/GenBank/DDBJ whole genome shotgun (WGS) entry which is preliminary data.</text>
</comment>